<comment type="caution">
    <text evidence="3">The sequence shown here is derived from an EMBL/GenBank/DDBJ whole genome shotgun (WGS) entry which is preliminary data.</text>
</comment>
<evidence type="ECO:0000256" key="1">
    <source>
        <dbReference type="ARBA" id="ARBA00023002"/>
    </source>
</evidence>
<evidence type="ECO:0000256" key="2">
    <source>
        <dbReference type="SAM" id="MobiDB-lite"/>
    </source>
</evidence>
<keyword evidence="1" id="KW-0560">Oxidoreductase</keyword>
<name>A0A0A0JZT0_9MICO</name>
<dbReference type="eggNOG" id="COG2072">
    <property type="taxonomic scope" value="Bacteria"/>
</dbReference>
<protein>
    <submittedName>
        <fullName evidence="3">Portal protein</fullName>
    </submittedName>
</protein>
<dbReference type="Proteomes" id="UP000030013">
    <property type="component" value="Unassembled WGS sequence"/>
</dbReference>
<dbReference type="InterPro" id="IPR036188">
    <property type="entry name" value="FAD/NAD-bd_sf"/>
</dbReference>
<dbReference type="PANTHER" id="PTHR43539">
    <property type="entry name" value="FLAVIN-BINDING MONOOXYGENASE-LIKE PROTEIN (AFU_ORTHOLOGUE AFUA_4G09220)"/>
    <property type="match status" value="1"/>
</dbReference>
<dbReference type="GO" id="GO:0004497">
    <property type="term" value="F:monooxygenase activity"/>
    <property type="evidence" value="ECO:0007669"/>
    <property type="project" value="TreeGrafter"/>
</dbReference>
<accession>A0A0A0JZT0</accession>
<proteinExistence type="predicted"/>
<dbReference type="AlphaFoldDB" id="A0A0A0JZT0"/>
<sequence length="421" mass="46120">MRTEHIDTVIIGAGQAGLATGYHLQRRGRAFVILDSEERVGDGWRRQWDSLRIFTPAAVDSLPGMRFPGPRWSFPTKDEFADYLESYAAELALPVRLGTPVARVASAPAVDGTNRGYVVTTEHGDLHSRNVVIATGTFGRTPAVPDFADQLDPSTVQLHSSEYRRPGDLPPGPVLVVGASHSGCDIAYEVATTRPTTLAGRDTGQIPVPFTSPLLKVVMPLMLFAFGHVLTRRNPLGRKQMEHFRFGGGPRLRVQEKDLAQRHVDWVRGRVTGVVDGRPVLAHRGPVDVRTVIWCTGFRQAYNWVDLDIFDEHGWPREMAGVVADAPGLYFMGLGFQTSARSMLINGARHDAETVVRHLAGRRPGPDRRGGARVQSNPEERWTPTHSPSGGQPSHAATGRLRASSTRGSTRPTSRRTTSAT</sequence>
<keyword evidence="4" id="KW-1185">Reference proteome</keyword>
<dbReference type="InterPro" id="IPR050982">
    <property type="entry name" value="Auxin_biosynth/cation_transpt"/>
</dbReference>
<dbReference type="EMBL" id="AVPL01000006">
    <property type="protein sequence ID" value="KGN42269.1"/>
    <property type="molecule type" value="Genomic_DNA"/>
</dbReference>
<dbReference type="PRINTS" id="PR00368">
    <property type="entry name" value="FADPNR"/>
</dbReference>
<dbReference type="PRINTS" id="PR00469">
    <property type="entry name" value="PNDRDTASEII"/>
</dbReference>
<dbReference type="PANTHER" id="PTHR43539:SF78">
    <property type="entry name" value="FLAVIN-CONTAINING MONOOXYGENASE"/>
    <property type="match status" value="1"/>
</dbReference>
<dbReference type="SUPFAM" id="SSF51905">
    <property type="entry name" value="FAD/NAD(P)-binding domain"/>
    <property type="match status" value="2"/>
</dbReference>
<dbReference type="STRING" id="1385519.N801_00435"/>
<feature type="compositionally biased region" description="Low complexity" evidence="2">
    <location>
        <begin position="402"/>
        <end position="421"/>
    </location>
</feature>
<dbReference type="RefSeq" id="WP_084108162.1">
    <property type="nucleotide sequence ID" value="NZ_AVPL01000006.1"/>
</dbReference>
<dbReference type="Pfam" id="PF13738">
    <property type="entry name" value="Pyr_redox_3"/>
    <property type="match status" value="1"/>
</dbReference>
<feature type="region of interest" description="Disordered" evidence="2">
    <location>
        <begin position="360"/>
        <end position="421"/>
    </location>
</feature>
<reference evidence="3 4" key="1">
    <citation type="submission" date="2013-08" db="EMBL/GenBank/DDBJ databases">
        <title>The genome sequence of Knoellia aerolata.</title>
        <authorList>
            <person name="Zhu W."/>
            <person name="Wang G."/>
        </authorList>
    </citation>
    <scope>NUCLEOTIDE SEQUENCE [LARGE SCALE GENOMIC DNA]</scope>
    <source>
        <strain evidence="3 4">DSM 18566</strain>
    </source>
</reference>
<dbReference type="OrthoDB" id="9808049at2"/>
<organism evidence="3 4">
    <name type="scientific">Knoellia aerolata DSM 18566</name>
    <dbReference type="NCBI Taxonomy" id="1385519"/>
    <lineage>
        <taxon>Bacteria</taxon>
        <taxon>Bacillati</taxon>
        <taxon>Actinomycetota</taxon>
        <taxon>Actinomycetes</taxon>
        <taxon>Micrococcales</taxon>
        <taxon>Intrasporangiaceae</taxon>
        <taxon>Knoellia</taxon>
    </lineage>
</organism>
<evidence type="ECO:0000313" key="3">
    <source>
        <dbReference type="EMBL" id="KGN42269.1"/>
    </source>
</evidence>
<evidence type="ECO:0000313" key="4">
    <source>
        <dbReference type="Proteomes" id="UP000030013"/>
    </source>
</evidence>
<gene>
    <name evidence="3" type="ORF">N801_00435</name>
</gene>
<dbReference type="Gene3D" id="3.50.50.60">
    <property type="entry name" value="FAD/NAD(P)-binding domain"/>
    <property type="match status" value="1"/>
</dbReference>
<dbReference type="GO" id="GO:0050660">
    <property type="term" value="F:flavin adenine dinucleotide binding"/>
    <property type="evidence" value="ECO:0007669"/>
    <property type="project" value="TreeGrafter"/>
</dbReference>